<dbReference type="InterPro" id="IPR001173">
    <property type="entry name" value="Glyco_trans_2-like"/>
</dbReference>
<dbReference type="EMBL" id="AOGK01000017">
    <property type="protein sequence ID" value="MDG5977197.1"/>
    <property type="molecule type" value="Genomic_DNA"/>
</dbReference>
<proteinExistence type="predicted"/>
<dbReference type="Pfam" id="PF13632">
    <property type="entry name" value="Glyco_trans_2_3"/>
    <property type="match status" value="1"/>
</dbReference>
<dbReference type="SUPFAM" id="SSF53448">
    <property type="entry name" value="Nucleotide-diphospho-sugar transferases"/>
    <property type="match status" value="1"/>
</dbReference>
<dbReference type="OrthoDB" id="9771846at2"/>
<accession>A0A9X4NTN1</accession>
<reference evidence="3" key="1">
    <citation type="submission" date="2013-01" db="EMBL/GenBank/DDBJ databases">
        <title>Genome draft of Hydrogenophaga taeniospiralis 2K1.</title>
        <authorList>
            <person name="Gomila M."/>
            <person name="Lalucat J."/>
        </authorList>
    </citation>
    <scope>NUCLEOTIDE SEQUENCE</scope>
    <source>
        <strain evidence="3">CCUG 15921</strain>
    </source>
</reference>
<dbReference type="RefSeq" id="WP_084236465.1">
    <property type="nucleotide sequence ID" value="NZ_AOGK01000017.1"/>
</dbReference>
<gene>
    <name evidence="3" type="ORF">H010_18188</name>
</gene>
<dbReference type="AlphaFoldDB" id="A0A9X4NTN1"/>
<name>A0A9X4NTN1_9BURK</name>
<dbReference type="InterPro" id="IPR029044">
    <property type="entry name" value="Nucleotide-diphossugar_trans"/>
</dbReference>
<dbReference type="PANTHER" id="PTHR43179:SF7">
    <property type="entry name" value="RHAMNOSYLTRANSFERASE WBBL"/>
    <property type="match status" value="1"/>
</dbReference>
<protein>
    <submittedName>
        <fullName evidence="3">Glycosyl transferase family protein</fullName>
    </submittedName>
</protein>
<organism evidence="3 4">
    <name type="scientific">Hydrogenophaga taeniospiralis CCUG 15921</name>
    <dbReference type="NCBI Taxonomy" id="1281780"/>
    <lineage>
        <taxon>Bacteria</taxon>
        <taxon>Pseudomonadati</taxon>
        <taxon>Pseudomonadota</taxon>
        <taxon>Betaproteobacteria</taxon>
        <taxon>Burkholderiales</taxon>
        <taxon>Comamonadaceae</taxon>
        <taxon>Hydrogenophaga</taxon>
    </lineage>
</organism>
<evidence type="ECO:0000256" key="1">
    <source>
        <dbReference type="SAM" id="MobiDB-lite"/>
    </source>
</evidence>
<sequence length="277" mass="30816">MSAAPDRSQTSSHRSPQGDGTPAGIRLSVVSHQQVPLANRFLADLQGLSSVTELVFTHNLPEPGLRLPDHFPSRELTNAQPLGFAGNHNQAFEGCEQTFYCVANPDIRLIGDPFPGLLACMRDPNVGVVAPLVLSPAGRPEDNARHFPTPWNLGRKLLGQDDGRYHFQPTERSDPQDVEWVAGMFLLFRAAAFRDVGGFDAKFHLYYEDVDICARLWKSGWKVVCDPGVTVIHEAQRASRHNPRYMRWHAASMARYFVKHLGRLQRPDQTGGSSPGR</sequence>
<dbReference type="Proteomes" id="UP001152876">
    <property type="component" value="Unassembled WGS sequence"/>
</dbReference>
<feature type="domain" description="Glycosyltransferase 2-like" evidence="2">
    <location>
        <begin position="112"/>
        <end position="235"/>
    </location>
</feature>
<evidence type="ECO:0000313" key="3">
    <source>
        <dbReference type="EMBL" id="MDG5977197.1"/>
    </source>
</evidence>
<feature type="region of interest" description="Disordered" evidence="1">
    <location>
        <begin position="1"/>
        <end position="24"/>
    </location>
</feature>
<dbReference type="PANTHER" id="PTHR43179">
    <property type="entry name" value="RHAMNOSYLTRANSFERASE WBBL"/>
    <property type="match status" value="1"/>
</dbReference>
<evidence type="ECO:0000313" key="4">
    <source>
        <dbReference type="Proteomes" id="UP001152876"/>
    </source>
</evidence>
<keyword evidence="3" id="KW-0808">Transferase</keyword>
<evidence type="ECO:0000259" key="2">
    <source>
        <dbReference type="Pfam" id="PF13632"/>
    </source>
</evidence>
<dbReference type="Gene3D" id="3.90.550.10">
    <property type="entry name" value="Spore Coat Polysaccharide Biosynthesis Protein SpsA, Chain A"/>
    <property type="match status" value="1"/>
</dbReference>
<comment type="caution">
    <text evidence="3">The sequence shown here is derived from an EMBL/GenBank/DDBJ whole genome shotgun (WGS) entry which is preliminary data.</text>
</comment>
<dbReference type="GO" id="GO:0016740">
    <property type="term" value="F:transferase activity"/>
    <property type="evidence" value="ECO:0007669"/>
    <property type="project" value="UniProtKB-KW"/>
</dbReference>
<keyword evidence="4" id="KW-1185">Reference proteome</keyword>